<keyword evidence="3" id="KW-1185">Reference proteome</keyword>
<keyword evidence="1" id="KW-0812">Transmembrane</keyword>
<dbReference type="EMBL" id="OC918349">
    <property type="protein sequence ID" value="CAD7649222.1"/>
    <property type="molecule type" value="Genomic_DNA"/>
</dbReference>
<dbReference type="EMBL" id="CAJPVJ010003524">
    <property type="protein sequence ID" value="CAG2167674.1"/>
    <property type="molecule type" value="Genomic_DNA"/>
</dbReference>
<name>A0A7R9LWK0_9ACAR</name>
<dbReference type="Proteomes" id="UP000728032">
    <property type="component" value="Unassembled WGS sequence"/>
</dbReference>
<keyword evidence="1" id="KW-0472">Membrane</keyword>
<accession>A0A7R9LWK0</accession>
<dbReference type="AlphaFoldDB" id="A0A7R9LWK0"/>
<evidence type="ECO:0000256" key="1">
    <source>
        <dbReference type="SAM" id="Phobius"/>
    </source>
</evidence>
<proteinExistence type="predicted"/>
<keyword evidence="1" id="KW-1133">Transmembrane helix</keyword>
<sequence length="97" mass="11401">MIHIDHVLLAITHDPDLYIYYDDTGFWYWAWIFIIIPLIACIGIGMCVRRRRILSHRSPQILIANPQYASPGQFQPPYDPPPKYFQTTNGVQQQAKW</sequence>
<organism evidence="2">
    <name type="scientific">Oppiella nova</name>
    <dbReference type="NCBI Taxonomy" id="334625"/>
    <lineage>
        <taxon>Eukaryota</taxon>
        <taxon>Metazoa</taxon>
        <taxon>Ecdysozoa</taxon>
        <taxon>Arthropoda</taxon>
        <taxon>Chelicerata</taxon>
        <taxon>Arachnida</taxon>
        <taxon>Acari</taxon>
        <taxon>Acariformes</taxon>
        <taxon>Sarcoptiformes</taxon>
        <taxon>Oribatida</taxon>
        <taxon>Brachypylina</taxon>
        <taxon>Oppioidea</taxon>
        <taxon>Oppiidae</taxon>
        <taxon>Oppiella</taxon>
    </lineage>
</organism>
<feature type="transmembrane region" description="Helical" evidence="1">
    <location>
        <begin position="26"/>
        <end position="48"/>
    </location>
</feature>
<evidence type="ECO:0000313" key="2">
    <source>
        <dbReference type="EMBL" id="CAD7649222.1"/>
    </source>
</evidence>
<protein>
    <submittedName>
        <fullName evidence="2">Uncharacterized protein</fullName>
    </submittedName>
</protein>
<gene>
    <name evidence="2" type="ORF">ONB1V03_LOCUS7171</name>
</gene>
<evidence type="ECO:0000313" key="3">
    <source>
        <dbReference type="Proteomes" id="UP000728032"/>
    </source>
</evidence>
<reference evidence="2" key="1">
    <citation type="submission" date="2020-11" db="EMBL/GenBank/DDBJ databases">
        <authorList>
            <person name="Tran Van P."/>
        </authorList>
    </citation>
    <scope>NUCLEOTIDE SEQUENCE</scope>
</reference>